<evidence type="ECO:0008006" key="3">
    <source>
        <dbReference type="Google" id="ProtNLM"/>
    </source>
</evidence>
<dbReference type="RefSeq" id="WP_159719202.1">
    <property type="nucleotide sequence ID" value="NZ_JAGUQN010000044.1"/>
</dbReference>
<keyword evidence="2" id="KW-1185">Reference proteome</keyword>
<dbReference type="PANTHER" id="PTHR33498">
    <property type="entry name" value="TRANSPOSASE FOR INSERTION SEQUENCE ELEMENT IS1557"/>
    <property type="match status" value="1"/>
</dbReference>
<name>A0ABT5W7A9_9BACL</name>
<accession>A0ABT5W7A9</accession>
<protein>
    <recommendedName>
        <fullName evidence="3">Transposase</fullName>
    </recommendedName>
</protein>
<evidence type="ECO:0000313" key="1">
    <source>
        <dbReference type="EMBL" id="MDE8565107.1"/>
    </source>
</evidence>
<dbReference type="EMBL" id="JAQOTG010000017">
    <property type="protein sequence ID" value="MDE8565107.1"/>
    <property type="molecule type" value="Genomic_DNA"/>
</dbReference>
<proteinExistence type="predicted"/>
<sequence>MDQRDYDCFLVWLRHQLLDSKQPFYPYARRLRSDWQAVKHAFLLPYSHGVLEGPINRLKTIKRLMDGRAGFALLENRVLYRL</sequence>
<reference evidence="1 2" key="1">
    <citation type="submission" date="2023-01" db="EMBL/GenBank/DDBJ databases">
        <title>Genome-based reclassification of Anoxybacillus geothermalis as a later heterotypic synonym of Anoxybacillus rupiensis.</title>
        <authorList>
            <person name="Inan Bektas K."/>
            <person name="Canakci S."/>
            <person name="Belduz A.A."/>
            <person name="Guler H.H."/>
        </authorList>
    </citation>
    <scope>NUCLEOTIDE SEQUENCE [LARGE SCALE GENOMIC DNA]</scope>
    <source>
        <strain evidence="1 2">DSM 17127</strain>
    </source>
</reference>
<evidence type="ECO:0000313" key="2">
    <source>
        <dbReference type="Proteomes" id="UP001213979"/>
    </source>
</evidence>
<dbReference type="InterPro" id="IPR047951">
    <property type="entry name" value="Transpos_ISL3"/>
</dbReference>
<comment type="caution">
    <text evidence="1">The sequence shown here is derived from an EMBL/GenBank/DDBJ whole genome shotgun (WGS) entry which is preliminary data.</text>
</comment>
<gene>
    <name evidence="1" type="ORF">PNH38_14710</name>
</gene>
<dbReference type="Proteomes" id="UP001213979">
    <property type="component" value="Unassembled WGS sequence"/>
</dbReference>
<dbReference type="PANTHER" id="PTHR33498:SF1">
    <property type="entry name" value="TRANSPOSASE FOR INSERTION SEQUENCE ELEMENT IS1557"/>
    <property type="match status" value="1"/>
</dbReference>
<organism evidence="1 2">
    <name type="scientific">Anoxybacteroides rupiense</name>
    <dbReference type="NCBI Taxonomy" id="311460"/>
    <lineage>
        <taxon>Bacteria</taxon>
        <taxon>Bacillati</taxon>
        <taxon>Bacillota</taxon>
        <taxon>Bacilli</taxon>
        <taxon>Bacillales</taxon>
        <taxon>Anoxybacillaceae</taxon>
        <taxon>Anoxybacteroides</taxon>
    </lineage>
</organism>